<sequence>MQCDSTDSEKDKGRIFADAECKKPSQLKPGFDHKLTGLLALEVNHLLRLFMLTDYQRFYFYCF</sequence>
<dbReference type="EMBL" id="PRLP01000061">
    <property type="protein sequence ID" value="PPC75915.1"/>
    <property type="molecule type" value="Genomic_DNA"/>
</dbReference>
<accession>A0A2S5KMQ3</accession>
<protein>
    <submittedName>
        <fullName evidence="1">Uncharacterized protein</fullName>
    </submittedName>
</protein>
<organism evidence="1 2">
    <name type="scientific">Proteobacteria bacterium 228</name>
    <dbReference type="NCBI Taxonomy" id="2083153"/>
    <lineage>
        <taxon>Bacteria</taxon>
        <taxon>Pseudomonadati</taxon>
        <taxon>Pseudomonadota</taxon>
    </lineage>
</organism>
<dbReference type="Proteomes" id="UP000238196">
    <property type="component" value="Unassembled WGS sequence"/>
</dbReference>
<evidence type="ECO:0000313" key="2">
    <source>
        <dbReference type="Proteomes" id="UP000238196"/>
    </source>
</evidence>
<reference evidence="1 2" key="1">
    <citation type="submission" date="2018-02" db="EMBL/GenBank/DDBJ databases">
        <title>novel marine gammaproteobacteria from coastal saline agro ecosystem.</title>
        <authorList>
            <person name="Krishnan R."/>
            <person name="Ramesh Kumar N."/>
        </authorList>
    </citation>
    <scope>NUCLEOTIDE SEQUENCE [LARGE SCALE GENOMIC DNA]</scope>
    <source>
        <strain evidence="1 2">228</strain>
    </source>
</reference>
<name>A0A2S5KMQ3_9PROT</name>
<evidence type="ECO:0000313" key="1">
    <source>
        <dbReference type="EMBL" id="PPC75915.1"/>
    </source>
</evidence>
<dbReference type="AlphaFoldDB" id="A0A2S5KMQ3"/>
<proteinExistence type="predicted"/>
<comment type="caution">
    <text evidence="1">The sequence shown here is derived from an EMBL/GenBank/DDBJ whole genome shotgun (WGS) entry which is preliminary data.</text>
</comment>
<gene>
    <name evidence="1" type="ORF">C4K68_18085</name>
</gene>